<dbReference type="Pfam" id="PF13385">
    <property type="entry name" value="Laminin_G_3"/>
    <property type="match status" value="2"/>
</dbReference>
<gene>
    <name evidence="3" type="ORF">BSTOLATCC_MIC65235</name>
</gene>
<dbReference type="InterPro" id="IPR006212">
    <property type="entry name" value="Furin_repeat"/>
</dbReference>
<dbReference type="Gene3D" id="2.10.220.10">
    <property type="entry name" value="Hormone Receptor, Insulin-like Growth Factor Receptor 1, Chain A, domain 2"/>
    <property type="match status" value="1"/>
</dbReference>
<sequence length="1450" mass="158731">MTFYINNAPGTPVASTNLLFRDEIGKSLMLGKSSLSSFRGFIYNFKLWNTPITDFTSYYSNEICGNLGYGNCLWSCDIDSYYTTSCTSCTWICNQGCRRPLTCNICDDALCDICGDFETGTCTQCISHASGTPCSCNTGYSWSNDGLSCNTCYSGCSSYYYIGGLCEQDCPTGYTANGSPSYSCDLIDSTTDMVLYMNLIDKVCLSTVSGFNVGSSSTNVYPDWDSNDPIPSKSRGYYFAGTSYMEQIFKFSPWFTLSLWVKGTSDGYLMTKCYLGTSYLYVVFSSGIPTLTITLQDANTLSVTCGTTSIFNSWSFLSFTGELLNSGQSKVQCYLGNSFILSSLSATSSYLRDNALGNLIIGTKEDYTLGFTGYIWNLKIFITSSNQGDDYSTSGCSSGCTICPSDKNCLSDCLFSTYPTACTGCKTSCNKGCVSNLACSLCKNKECNHCDTFTGACIDCITNAGFVGTNCQCNTNALWNSVTETCDLCYNLCGSCSAYTFSGCTSCISSHYLYENMCIQYCPIGYTSSSGQCNLSSSLNGFVFNLMPHQIMDTVTDLQSSLSIQTGQSSNFYPNYDTTDPYAAEYRGYYFLGTSYMKFVSSSLLFAPKFTISTWINPILGTSIILSKQDSSVVIYLELGIFSDNKPILTLKLLDGSVVSYKSSSAIVASQWNLIIVSSDISSTPAQIISFNVNSVTDTSIDLASSWFEDLQASSTTLIGAHYTAASTFGNYFTGFLWDLKVYNLVKAPSALYLTSCSGCSQCPTDNSGSCLANCPISKYWDGAACADCSTGCTSTGCVRVDINCNLCDDVICYECHDYTGNCVSCRPHAHLDSGKCVCDTGYSWDTVTESCILCYSSCKSCTGVNFYECTTCISGNYLVNGLCLSYCPSGYKASTNVCAETNAMMFDLELETLNGVIYDKASQVPILTGSTSNFYMNYDSDDPIPAPLRGMWFNGDSSILHMPKYSNYSSPLLIIGPVFTYSIWINPWSDTSTVMYTQDSSNSEEFAIKLNAGYPSIELSLKIAGFIAHQCKTPITQPEWNHVVFTLNIDALGHSYIQCTVNTIPNDSSVDLGLSYYLTSKTNPSGTIGGEIQGTNYVHYYKGFIYKIVIYHTIKTIENLALAKSYCTEPCPSCLPSKKCIPNCSIDKYWFGPAYNVCSDCKSNCKYGCKDSSIVCNLCYSTLCSNCTDYDSYSCTSCVSNAENIANCTCENSYGISKNLTYCAPCNTNAYTEDGYCKTCPNLCETCTNSTNCLTCIENSYLSSGLCKCNVGFNGTTNCTEIWFYANLTVNEDNSLNLTFSNDLAVSLDSMDVLISIANVSDTNLTWTMEERNSSFYLISLDILTKVSTGTQVTLKFLNKNLVVSVSNELLKNHTLISYLYYYNPYSEDPTIHAIASQTTAVVQSITGVALALSFINPNPSSLWSMPSCEVWIWHWFSSVQCRKPYMHC</sequence>
<keyword evidence="4" id="KW-1185">Reference proteome</keyword>
<evidence type="ECO:0000313" key="3">
    <source>
        <dbReference type="EMBL" id="CAG9335917.1"/>
    </source>
</evidence>
<dbReference type="EMBL" id="CAJZBQ010000063">
    <property type="protein sequence ID" value="CAG9335917.1"/>
    <property type="molecule type" value="Genomic_DNA"/>
</dbReference>
<dbReference type="SMART" id="SM00181">
    <property type="entry name" value="EGF"/>
    <property type="match status" value="4"/>
</dbReference>
<dbReference type="CDD" id="cd00064">
    <property type="entry name" value="FU"/>
    <property type="match status" value="1"/>
</dbReference>
<dbReference type="InterPro" id="IPR051830">
    <property type="entry name" value="NOTCH_homolog"/>
</dbReference>
<reference evidence="3" key="1">
    <citation type="submission" date="2021-09" db="EMBL/GenBank/DDBJ databases">
        <authorList>
            <consortium name="AG Swart"/>
            <person name="Singh M."/>
            <person name="Singh A."/>
            <person name="Seah K."/>
            <person name="Emmerich C."/>
        </authorList>
    </citation>
    <scope>NUCLEOTIDE SEQUENCE</scope>
    <source>
        <strain evidence="3">ATCC30299</strain>
    </source>
</reference>
<dbReference type="SUPFAM" id="SSF49899">
    <property type="entry name" value="Concanavalin A-like lectins/glucanases"/>
    <property type="match status" value="3"/>
</dbReference>
<dbReference type="SMART" id="SM00261">
    <property type="entry name" value="FU"/>
    <property type="match status" value="4"/>
</dbReference>
<dbReference type="InterPro" id="IPR013320">
    <property type="entry name" value="ConA-like_dom_sf"/>
</dbReference>
<evidence type="ECO:0000313" key="4">
    <source>
        <dbReference type="Proteomes" id="UP001162131"/>
    </source>
</evidence>
<dbReference type="InterPro" id="IPR009030">
    <property type="entry name" value="Growth_fac_rcpt_cys_sf"/>
</dbReference>
<feature type="domain" description="TNFR-Cys" evidence="2">
    <location>
        <begin position="775"/>
        <end position="813"/>
    </location>
</feature>
<proteinExistence type="predicted"/>
<dbReference type="PANTHER" id="PTHR24033:SF151">
    <property type="entry name" value="NOTCH 2"/>
    <property type="match status" value="1"/>
</dbReference>
<dbReference type="SUPFAM" id="SSF57184">
    <property type="entry name" value="Growth factor receptor domain"/>
    <property type="match status" value="2"/>
</dbReference>
<dbReference type="Proteomes" id="UP001162131">
    <property type="component" value="Unassembled WGS sequence"/>
</dbReference>
<dbReference type="InterPro" id="IPR001368">
    <property type="entry name" value="TNFR/NGFR_Cys_rich_reg"/>
</dbReference>
<comment type="caution">
    <text evidence="3">The sequence shown here is derived from an EMBL/GenBank/DDBJ whole genome shotgun (WGS) entry which is preliminary data.</text>
</comment>
<dbReference type="PROSITE" id="PS00652">
    <property type="entry name" value="TNFR_NGFR_1"/>
    <property type="match status" value="1"/>
</dbReference>
<dbReference type="PANTHER" id="PTHR24033">
    <property type="entry name" value="EGF-LIKE DOMAIN-CONTAINING PROTEIN"/>
    <property type="match status" value="1"/>
</dbReference>
<protein>
    <recommendedName>
        <fullName evidence="2">TNFR-Cys domain-containing protein</fullName>
    </recommendedName>
</protein>
<organism evidence="3 4">
    <name type="scientific">Blepharisma stoltei</name>
    <dbReference type="NCBI Taxonomy" id="1481888"/>
    <lineage>
        <taxon>Eukaryota</taxon>
        <taxon>Sar</taxon>
        <taxon>Alveolata</taxon>
        <taxon>Ciliophora</taxon>
        <taxon>Postciliodesmatophora</taxon>
        <taxon>Heterotrichea</taxon>
        <taxon>Heterotrichida</taxon>
        <taxon>Blepharismidae</taxon>
        <taxon>Blepharisma</taxon>
    </lineage>
</organism>
<dbReference type="InterPro" id="IPR000742">
    <property type="entry name" value="EGF"/>
</dbReference>
<dbReference type="Gene3D" id="2.60.120.200">
    <property type="match status" value="2"/>
</dbReference>
<accession>A0AAU9KA63</accession>
<name>A0AAU9KA63_9CILI</name>
<evidence type="ECO:0000256" key="1">
    <source>
        <dbReference type="ARBA" id="ARBA00023157"/>
    </source>
</evidence>
<keyword evidence="1" id="KW-1015">Disulfide bond</keyword>
<evidence type="ECO:0000259" key="2">
    <source>
        <dbReference type="PROSITE" id="PS00652"/>
    </source>
</evidence>